<dbReference type="PANTHER" id="PTHR42939:SF1">
    <property type="entry name" value="ABC TRANSPORTER ATP-BINDING PROTEIN ALBC-RELATED"/>
    <property type="match status" value="1"/>
</dbReference>
<evidence type="ECO:0000259" key="4">
    <source>
        <dbReference type="PROSITE" id="PS50893"/>
    </source>
</evidence>
<name>A0A061C988_LACDL</name>
<dbReference type="PANTHER" id="PTHR42939">
    <property type="entry name" value="ABC TRANSPORTER ATP-BINDING PROTEIN ALBC-RELATED"/>
    <property type="match status" value="1"/>
</dbReference>
<dbReference type="InterPro" id="IPR051782">
    <property type="entry name" value="ABC_Transporter_VariousFunc"/>
</dbReference>
<gene>
    <name evidence="5" type="ORF">DQL93_02760</name>
</gene>
<dbReference type="EMBL" id="CP031023">
    <property type="protein sequence ID" value="AZA15615.1"/>
    <property type="molecule type" value="Genomic_DNA"/>
</dbReference>
<feature type="domain" description="ABC transporter" evidence="4">
    <location>
        <begin position="2"/>
        <end position="227"/>
    </location>
</feature>
<dbReference type="RefSeq" id="WP_035162560.1">
    <property type="nucleotide sequence ID" value="NZ_BJLO01000122.1"/>
</dbReference>
<dbReference type="CDD" id="cd03230">
    <property type="entry name" value="ABC_DR_subfamily_A"/>
    <property type="match status" value="1"/>
</dbReference>
<evidence type="ECO:0000313" key="5">
    <source>
        <dbReference type="EMBL" id="AZA15615.1"/>
    </source>
</evidence>
<evidence type="ECO:0000256" key="1">
    <source>
        <dbReference type="ARBA" id="ARBA00022448"/>
    </source>
</evidence>
<dbReference type="GO" id="GO:0016887">
    <property type="term" value="F:ATP hydrolysis activity"/>
    <property type="evidence" value="ECO:0007669"/>
    <property type="project" value="InterPro"/>
</dbReference>
<dbReference type="InterPro" id="IPR003593">
    <property type="entry name" value="AAA+_ATPase"/>
</dbReference>
<dbReference type="Pfam" id="PF00005">
    <property type="entry name" value="ABC_tran"/>
    <property type="match status" value="1"/>
</dbReference>
<organism evidence="5">
    <name type="scientific">Lactobacillus delbrueckii subsp. lactis</name>
    <dbReference type="NCBI Taxonomy" id="29397"/>
    <lineage>
        <taxon>Bacteria</taxon>
        <taxon>Bacillati</taxon>
        <taxon>Bacillota</taxon>
        <taxon>Bacilli</taxon>
        <taxon>Lactobacillales</taxon>
        <taxon>Lactobacillaceae</taxon>
        <taxon>Lactobacillus</taxon>
    </lineage>
</organism>
<dbReference type="Gene3D" id="3.40.50.300">
    <property type="entry name" value="P-loop containing nucleotide triphosphate hydrolases"/>
    <property type="match status" value="1"/>
</dbReference>
<dbReference type="InterPro" id="IPR003439">
    <property type="entry name" value="ABC_transporter-like_ATP-bd"/>
</dbReference>
<keyword evidence="3 5" id="KW-0067">ATP-binding</keyword>
<dbReference type="GO" id="GO:0005524">
    <property type="term" value="F:ATP binding"/>
    <property type="evidence" value="ECO:0007669"/>
    <property type="project" value="UniProtKB-KW"/>
</dbReference>
<proteinExistence type="predicted"/>
<dbReference type="PROSITE" id="PS50893">
    <property type="entry name" value="ABC_TRANSPORTER_2"/>
    <property type="match status" value="1"/>
</dbReference>
<reference evidence="5" key="1">
    <citation type="submission" date="2018-07" db="EMBL/GenBank/DDBJ databases">
        <authorList>
            <person name="Somerville V."/>
        </authorList>
    </citation>
    <scope>NUCLEOTIDE SEQUENCE</scope>
    <source>
        <strain evidence="5">NWC_2_2</strain>
    </source>
</reference>
<dbReference type="InterPro" id="IPR027417">
    <property type="entry name" value="P-loop_NTPase"/>
</dbReference>
<evidence type="ECO:0000256" key="2">
    <source>
        <dbReference type="ARBA" id="ARBA00022741"/>
    </source>
</evidence>
<dbReference type="SMART" id="SM00382">
    <property type="entry name" value="AAA"/>
    <property type="match status" value="1"/>
</dbReference>
<accession>A0A061C988</accession>
<keyword evidence="2" id="KW-0547">Nucleotide-binding</keyword>
<evidence type="ECO:0000256" key="3">
    <source>
        <dbReference type="ARBA" id="ARBA00022840"/>
    </source>
</evidence>
<sequence>MIEIDALSKDYGQTEAIKNLNLTIEEDRVFGLIGTNGAGKSTLLRMIAGILRPTSGHITIDGLPVYDNPAAKKKFCFIPDDPYFFPNATAESMARDYAAVYQDFDQERFARLLADFRLEPKRRIHDYSKGMKRQLAILLGLCTNTKYLLLDEVFDGLDPVMRQSMKSLFAEDMDRRQLTPIIASHNLRELEDICDHIGFLHSGGLLLSEDLVDMKLEIQKLQCVFKEDRDMEEVLGKLKLVDHSSRGRLHTLVVRGSRSEVEAVFDHVPMTFFEILPLTLEEIFIAEAEAVGYDTRKLILK</sequence>
<protein>
    <submittedName>
        <fullName evidence="5">ABC transporter ATP-binding protein</fullName>
    </submittedName>
</protein>
<keyword evidence="1" id="KW-0813">Transport</keyword>
<dbReference type="OrthoDB" id="9804819at2"/>
<dbReference type="SUPFAM" id="SSF52540">
    <property type="entry name" value="P-loop containing nucleoside triphosphate hydrolases"/>
    <property type="match status" value="1"/>
</dbReference>
<dbReference type="AlphaFoldDB" id="A0A061C988"/>